<dbReference type="SUPFAM" id="SSF51230">
    <property type="entry name" value="Single hybrid motif"/>
    <property type="match status" value="1"/>
</dbReference>
<evidence type="ECO:0000313" key="7">
    <source>
        <dbReference type="Proteomes" id="UP000076555"/>
    </source>
</evidence>
<feature type="coiled-coil region" evidence="1">
    <location>
        <begin position="282"/>
        <end position="316"/>
    </location>
</feature>
<proteinExistence type="predicted"/>
<evidence type="ECO:0000256" key="1">
    <source>
        <dbReference type="SAM" id="Coils"/>
    </source>
</evidence>
<feature type="compositionally biased region" description="Polar residues" evidence="2">
    <location>
        <begin position="1"/>
        <end position="12"/>
    </location>
</feature>
<comment type="caution">
    <text evidence="6">The sequence shown here is derived from an EMBL/GenBank/DDBJ whole genome shotgun (WGS) entry which is preliminary data.</text>
</comment>
<gene>
    <name evidence="6" type="ORF">A2T98_19290</name>
</gene>
<name>A0A166IBN1_NODSP</name>
<feature type="transmembrane region" description="Helical" evidence="3">
    <location>
        <begin position="62"/>
        <end position="80"/>
    </location>
</feature>
<dbReference type="Gene3D" id="2.40.30.170">
    <property type="match status" value="1"/>
</dbReference>
<organism evidence="6 7">
    <name type="scientific">Nodularia spumigena CENA596</name>
    <dbReference type="NCBI Taxonomy" id="1819295"/>
    <lineage>
        <taxon>Bacteria</taxon>
        <taxon>Bacillati</taxon>
        <taxon>Cyanobacteriota</taxon>
        <taxon>Cyanophyceae</taxon>
        <taxon>Nostocales</taxon>
        <taxon>Nodulariaceae</taxon>
        <taxon>Nodularia</taxon>
    </lineage>
</organism>
<dbReference type="InterPro" id="IPR000089">
    <property type="entry name" value="Biotin_lipoyl"/>
</dbReference>
<dbReference type="Pfam" id="PF00364">
    <property type="entry name" value="Biotin_lipoyl"/>
    <property type="match status" value="1"/>
</dbReference>
<evidence type="ECO:0000313" key="6">
    <source>
        <dbReference type="EMBL" id="KZL48187.1"/>
    </source>
</evidence>
<evidence type="ECO:0000256" key="2">
    <source>
        <dbReference type="SAM" id="MobiDB-lite"/>
    </source>
</evidence>
<sequence length="526" mass="58890">MTLLNGNSNGHNDNGKPKNGIKPTSQVLTPLRKDSNQPFGNANYTNFEQSVVLRQSPIWSRTIMMTLIGLACFGIIWAYFAKIEQVVPATGQLKPEGTVKEVQAPVNGVVKSVHIKDGEKVEPGDLLLTFETVATVAELDALKKIRTALTEENQIYRRLMETSYTTASEVGFSRGKLPVNAEFLLKSRTALIKENELLRAELSNLNTVAGLGVDEQKRLQFAQREFDSRSAGRQLEVEKTKKELAQIQVRKNNTKSSLAIQQGILDKIKTLAEEGGISQLQYLNQQQQVQTLQAEIAQLDEEQQRLQFAIEQGQQEHKNTVAASGKNVLEKIADNKKRIAEIDSQFMKIVLNNEQTLADLNSKISQAQLNFEYQELHAPVAGTIFDLKAKNPGFVANASQEVLQIVPEDKYIAEVFITNKDIGFVREGMQVDVRIDSFPFSQFGDIKGQVMSIGSDALPPDETYKFYRFPATISLDKQYLDVQGRNISLQSGMSIVANIKVREERTVMSLFTEMFTKQVESLKEVR</sequence>
<dbReference type="EMBL" id="LWAJ01000262">
    <property type="protein sequence ID" value="KZL48187.1"/>
    <property type="molecule type" value="Genomic_DNA"/>
</dbReference>
<protein>
    <submittedName>
        <fullName evidence="6">Hemolysin D</fullName>
    </submittedName>
</protein>
<dbReference type="Pfam" id="PF26002">
    <property type="entry name" value="Beta-barrel_AprE"/>
    <property type="match status" value="1"/>
</dbReference>
<evidence type="ECO:0000256" key="3">
    <source>
        <dbReference type="SAM" id="Phobius"/>
    </source>
</evidence>
<dbReference type="PANTHER" id="PTHR30386:SF27">
    <property type="entry name" value="MEMBRANE FUSION PROTEIN (MFP) FAMILY PROTEIN"/>
    <property type="match status" value="1"/>
</dbReference>
<feature type="region of interest" description="Disordered" evidence="2">
    <location>
        <begin position="1"/>
        <end position="35"/>
    </location>
</feature>
<keyword evidence="1" id="KW-0175">Coiled coil</keyword>
<feature type="domain" description="Lipoyl-binding" evidence="4">
    <location>
        <begin position="101"/>
        <end position="129"/>
    </location>
</feature>
<keyword evidence="3" id="KW-0812">Transmembrane</keyword>
<keyword evidence="3" id="KW-1133">Transmembrane helix</keyword>
<evidence type="ECO:0000259" key="5">
    <source>
        <dbReference type="Pfam" id="PF26002"/>
    </source>
</evidence>
<dbReference type="PANTHER" id="PTHR30386">
    <property type="entry name" value="MEMBRANE FUSION SUBUNIT OF EMRAB-TOLC MULTIDRUG EFFLUX PUMP"/>
    <property type="match status" value="1"/>
</dbReference>
<reference evidence="6 7" key="1">
    <citation type="submission" date="2016-04" db="EMBL/GenBank/DDBJ databases">
        <title>Draft Genome Assembly of the Bloom-forming Cyanobacterium Nodularia spumigena Strain CENA596 in Shrimp Production Ponds.</title>
        <authorList>
            <person name="Popin R.V."/>
            <person name="Rigonato J."/>
            <person name="Abreu V.A."/>
            <person name="Andreote A.P."/>
            <person name="Silveira S.B."/>
            <person name="Odebrecht C."/>
            <person name="Fiore M.F."/>
        </authorList>
    </citation>
    <scope>NUCLEOTIDE SEQUENCE [LARGE SCALE GENOMIC DNA]</scope>
    <source>
        <strain evidence="6 7">CENA596</strain>
    </source>
</reference>
<dbReference type="PRINTS" id="PR01490">
    <property type="entry name" value="RTXTOXIND"/>
</dbReference>
<dbReference type="RefSeq" id="WP_063874164.1">
    <property type="nucleotide sequence ID" value="NZ_CAWMRI010000262.1"/>
</dbReference>
<dbReference type="Gene3D" id="2.40.50.100">
    <property type="match status" value="1"/>
</dbReference>
<keyword evidence="3" id="KW-0472">Membrane</keyword>
<dbReference type="AlphaFoldDB" id="A0A166IBN1"/>
<evidence type="ECO:0000259" key="4">
    <source>
        <dbReference type="Pfam" id="PF00364"/>
    </source>
</evidence>
<feature type="domain" description="AprE-like beta-barrel" evidence="5">
    <location>
        <begin position="412"/>
        <end position="501"/>
    </location>
</feature>
<accession>A0A166IBN1</accession>
<dbReference type="Proteomes" id="UP000076555">
    <property type="component" value="Unassembled WGS sequence"/>
</dbReference>
<dbReference type="InterPro" id="IPR050739">
    <property type="entry name" value="MFP"/>
</dbReference>
<dbReference type="InterPro" id="IPR011053">
    <property type="entry name" value="Single_hybrid_motif"/>
</dbReference>
<dbReference type="OrthoDB" id="553569at2"/>
<dbReference type="InterPro" id="IPR058982">
    <property type="entry name" value="Beta-barrel_AprE"/>
</dbReference>